<evidence type="ECO:0000256" key="1">
    <source>
        <dbReference type="SAM" id="MobiDB-lite"/>
    </source>
</evidence>
<reference evidence="3 4" key="1">
    <citation type="submission" date="2024-12" db="EMBL/GenBank/DDBJ databases">
        <title>Forecasting of Potato common scab and diversities of Pathogenic streptomyces spp. in china.</title>
        <authorList>
            <person name="Handique U."/>
            <person name="Wu J."/>
        </authorList>
    </citation>
    <scope>NUCLEOTIDE SEQUENCE [LARGE SCALE GENOMIC DNA]</scope>
    <source>
        <strain evidence="3 4">ZRIMU1530</strain>
    </source>
</reference>
<name>A0ABW9HKT4_9ACTN</name>
<dbReference type="GO" id="GO:0004497">
    <property type="term" value="F:monooxygenase activity"/>
    <property type="evidence" value="ECO:0007669"/>
    <property type="project" value="UniProtKB-KW"/>
</dbReference>
<gene>
    <name evidence="3" type="ORF">ACKI18_08150</name>
</gene>
<dbReference type="InterPro" id="IPR011008">
    <property type="entry name" value="Dimeric_a/b-barrel"/>
</dbReference>
<dbReference type="Pfam" id="PF03992">
    <property type="entry name" value="ABM"/>
    <property type="match status" value="1"/>
</dbReference>
<evidence type="ECO:0000313" key="4">
    <source>
        <dbReference type="Proteomes" id="UP001631957"/>
    </source>
</evidence>
<keyword evidence="3" id="KW-0560">Oxidoreductase</keyword>
<organism evidence="3 4">
    <name type="scientific">Streptomyces niveiscabiei</name>
    <dbReference type="NCBI Taxonomy" id="164115"/>
    <lineage>
        <taxon>Bacteria</taxon>
        <taxon>Bacillati</taxon>
        <taxon>Actinomycetota</taxon>
        <taxon>Actinomycetes</taxon>
        <taxon>Kitasatosporales</taxon>
        <taxon>Streptomycetaceae</taxon>
        <taxon>Streptomyces</taxon>
    </lineage>
</organism>
<protein>
    <submittedName>
        <fullName evidence="3">Antibiotic biosynthesis monooxygenase</fullName>
    </submittedName>
</protein>
<dbReference type="InterPro" id="IPR007138">
    <property type="entry name" value="ABM_dom"/>
</dbReference>
<feature type="region of interest" description="Disordered" evidence="1">
    <location>
        <begin position="1"/>
        <end position="22"/>
    </location>
</feature>
<keyword evidence="3" id="KW-0503">Monooxygenase</keyword>
<dbReference type="EMBL" id="JBJVNI010000004">
    <property type="protein sequence ID" value="MFM9608679.1"/>
    <property type="molecule type" value="Genomic_DNA"/>
</dbReference>
<evidence type="ECO:0000313" key="3">
    <source>
        <dbReference type="EMBL" id="MFM9608679.1"/>
    </source>
</evidence>
<feature type="domain" description="ABM" evidence="2">
    <location>
        <begin position="141"/>
        <end position="201"/>
    </location>
</feature>
<proteinExistence type="predicted"/>
<evidence type="ECO:0000259" key="2">
    <source>
        <dbReference type="Pfam" id="PF03992"/>
    </source>
</evidence>
<dbReference type="Proteomes" id="UP001631957">
    <property type="component" value="Unassembled WGS sequence"/>
</dbReference>
<accession>A0ABW9HKT4</accession>
<dbReference type="RefSeq" id="WP_109361107.1">
    <property type="nucleotide sequence ID" value="NZ_JARAYJ010000001.1"/>
</dbReference>
<comment type="caution">
    <text evidence="3">The sequence shown here is derived from an EMBL/GenBank/DDBJ whole genome shotgun (WGS) entry which is preliminary data.</text>
</comment>
<keyword evidence="4" id="KW-1185">Reference proteome</keyword>
<sequence length="227" mass="24252">MARDAANGETPAPRPAGPGCDPGRLVAALRRYEVSGEGTPESLERELVRSARHQEGQQGMRGQVTLRSLDRPGSFLHVSCWRSFGTLLGAIHAGASCAELDRLGRLAEIEPGQAVGVGLLGTALTVADQAHAILIEARLDGEAARFELDFGALAGPFLHDTGFGGVLLLRSTTDPRAYLGLLWWTTAERCDQALSSPHFAARRHRLHSTTTRLTVERAQATGPHPPA</sequence>
<dbReference type="Gene3D" id="3.30.70.100">
    <property type="match status" value="2"/>
</dbReference>
<dbReference type="SUPFAM" id="SSF54909">
    <property type="entry name" value="Dimeric alpha+beta barrel"/>
    <property type="match status" value="1"/>
</dbReference>